<reference evidence="2 3" key="1">
    <citation type="submission" date="2014-04" db="EMBL/GenBank/DDBJ databases">
        <authorList>
            <consortium name="DOE Joint Genome Institute"/>
            <person name="Kuo A."/>
            <person name="Ruytinx J."/>
            <person name="Rineau F."/>
            <person name="Colpaert J."/>
            <person name="Kohler A."/>
            <person name="Nagy L.G."/>
            <person name="Floudas D."/>
            <person name="Copeland A."/>
            <person name="Barry K.W."/>
            <person name="Cichocki N."/>
            <person name="Veneault-Fourrey C."/>
            <person name="LaButti K."/>
            <person name="Lindquist E.A."/>
            <person name="Lipzen A."/>
            <person name="Lundell T."/>
            <person name="Morin E."/>
            <person name="Murat C."/>
            <person name="Sun H."/>
            <person name="Tunlid A."/>
            <person name="Henrissat B."/>
            <person name="Grigoriev I.V."/>
            <person name="Hibbett D.S."/>
            <person name="Martin F."/>
            <person name="Nordberg H.P."/>
            <person name="Cantor M.N."/>
            <person name="Hua S.X."/>
        </authorList>
    </citation>
    <scope>NUCLEOTIDE SEQUENCE [LARGE SCALE GENOMIC DNA]</scope>
    <source>
        <strain evidence="2 3">UH-Slu-Lm8-n1</strain>
    </source>
</reference>
<dbReference type="SUPFAM" id="SSF50978">
    <property type="entry name" value="WD40 repeat-like"/>
    <property type="match status" value="1"/>
</dbReference>
<dbReference type="EMBL" id="KN835176">
    <property type="protein sequence ID" value="KIK45242.1"/>
    <property type="molecule type" value="Genomic_DNA"/>
</dbReference>
<evidence type="ECO:0008006" key="4">
    <source>
        <dbReference type="Google" id="ProtNLM"/>
    </source>
</evidence>
<keyword evidence="3" id="KW-1185">Reference proteome</keyword>
<accession>A0A0D0BGI8</accession>
<feature type="compositionally biased region" description="Low complexity" evidence="1">
    <location>
        <begin position="350"/>
        <end position="371"/>
    </location>
</feature>
<gene>
    <name evidence="2" type="ORF">CY34DRAFT_801865</name>
</gene>
<feature type="compositionally biased region" description="Low complexity" evidence="1">
    <location>
        <begin position="435"/>
        <end position="453"/>
    </location>
</feature>
<organism evidence="2 3">
    <name type="scientific">Suillus luteus UH-Slu-Lm8-n1</name>
    <dbReference type="NCBI Taxonomy" id="930992"/>
    <lineage>
        <taxon>Eukaryota</taxon>
        <taxon>Fungi</taxon>
        <taxon>Dikarya</taxon>
        <taxon>Basidiomycota</taxon>
        <taxon>Agaricomycotina</taxon>
        <taxon>Agaricomycetes</taxon>
        <taxon>Agaricomycetidae</taxon>
        <taxon>Boletales</taxon>
        <taxon>Suillineae</taxon>
        <taxon>Suillaceae</taxon>
        <taxon>Suillus</taxon>
    </lineage>
</organism>
<evidence type="ECO:0000313" key="2">
    <source>
        <dbReference type="EMBL" id="KIK45242.1"/>
    </source>
</evidence>
<dbReference type="Gene3D" id="2.130.10.10">
    <property type="entry name" value="YVTN repeat-like/Quinoprotein amine dehydrogenase"/>
    <property type="match status" value="1"/>
</dbReference>
<dbReference type="InterPro" id="IPR001680">
    <property type="entry name" value="WD40_rpt"/>
</dbReference>
<dbReference type="InterPro" id="IPR015943">
    <property type="entry name" value="WD40/YVTN_repeat-like_dom_sf"/>
</dbReference>
<name>A0A0D0BGI8_9AGAM</name>
<dbReference type="OrthoDB" id="64353at2759"/>
<reference evidence="3" key="2">
    <citation type="submission" date="2015-01" db="EMBL/GenBank/DDBJ databases">
        <title>Evolutionary Origins and Diversification of the Mycorrhizal Mutualists.</title>
        <authorList>
            <consortium name="DOE Joint Genome Institute"/>
            <consortium name="Mycorrhizal Genomics Consortium"/>
            <person name="Kohler A."/>
            <person name="Kuo A."/>
            <person name="Nagy L.G."/>
            <person name="Floudas D."/>
            <person name="Copeland A."/>
            <person name="Barry K.W."/>
            <person name="Cichocki N."/>
            <person name="Veneault-Fourrey C."/>
            <person name="LaButti K."/>
            <person name="Lindquist E.A."/>
            <person name="Lipzen A."/>
            <person name="Lundell T."/>
            <person name="Morin E."/>
            <person name="Murat C."/>
            <person name="Riley R."/>
            <person name="Ohm R."/>
            <person name="Sun H."/>
            <person name="Tunlid A."/>
            <person name="Henrissat B."/>
            <person name="Grigoriev I.V."/>
            <person name="Hibbett D.S."/>
            <person name="Martin F."/>
        </authorList>
    </citation>
    <scope>NUCLEOTIDE SEQUENCE [LARGE SCALE GENOMIC DNA]</scope>
    <source>
        <strain evidence="3">UH-Slu-Lm8-n1</strain>
    </source>
</reference>
<dbReference type="STRING" id="930992.A0A0D0BGI8"/>
<dbReference type="PANTHER" id="PTHR43991">
    <property type="entry name" value="WD REPEAT PROTEIN (AFU_ORTHOLOGUE AFUA_8G05640)-RELATED"/>
    <property type="match status" value="1"/>
</dbReference>
<dbReference type="SMART" id="SM00320">
    <property type="entry name" value="WD40"/>
    <property type="match status" value="3"/>
</dbReference>
<evidence type="ECO:0000313" key="3">
    <source>
        <dbReference type="Proteomes" id="UP000054485"/>
    </source>
</evidence>
<dbReference type="InParanoid" id="A0A0D0BGI8"/>
<evidence type="ECO:0000256" key="1">
    <source>
        <dbReference type="SAM" id="MobiDB-lite"/>
    </source>
</evidence>
<feature type="region of interest" description="Disordered" evidence="1">
    <location>
        <begin position="426"/>
        <end position="458"/>
    </location>
</feature>
<protein>
    <recommendedName>
        <fullName evidence="4">DUF2415 domain-containing protein</fullName>
    </recommendedName>
</protein>
<dbReference type="InterPro" id="IPR036322">
    <property type="entry name" value="WD40_repeat_dom_sf"/>
</dbReference>
<feature type="region of interest" description="Disordered" evidence="1">
    <location>
        <begin position="343"/>
        <end position="413"/>
    </location>
</feature>
<dbReference type="PANTHER" id="PTHR43991:SF9">
    <property type="entry name" value="DUF2415 DOMAIN-CONTAINING PROTEIN"/>
    <property type="match status" value="1"/>
</dbReference>
<dbReference type="AlphaFoldDB" id="A0A0D0BGI8"/>
<dbReference type="HOGENOM" id="CLU_005870_0_0_1"/>
<sequence length="540" mass="58923">MARTSSLLASTTPSVIAPADVTIGHVQLRDLIICPREAGVVNYVHKKSIIEHDLHDPDLAPRPIADLTFVPNTLSSLTLSESPHTLLAAGGQDTEIHLSLHSPSRARALWQFSRKLTGSINNSVLLARAFDSSHEPRLVVSNNDWTVRLYDVPLRVRWAQDLKCCGTLRLEEPVNHSSISPDGRTLLSVGDSPRIYLHSLQGSAQLSFNRVTTLQIPSAISIHPNSLVASFSTAWSADGLKFAVACQEGVIAIWDVRSTKPLKVLHTSRERGGGDNGWMSDDPWDWTRRASRAPGWGARSVKFGCGGVGGRAGHEVMTYTEHTNLLHVLDARTFETEEIIRVPNISGSKSPPAHTHSPPSARHSGGRLSARAARRDDSIVIIPPRGAPPRTTSWMSAPPTRMSDRTGGSDEGDTMDLDELEVDCLSRGGSPPPMNSYRPSSPYRPISPSPLSSQTYRPASPPYRPMTPSFHPYPRTLRRSHGEEGEVERAGTVAEYEDVDIAGTCFDPTGAFLYVGTTTGVAEWAVRGSEKRWWGSGQWA</sequence>
<proteinExistence type="predicted"/>
<dbReference type="Proteomes" id="UP000054485">
    <property type="component" value="Unassembled WGS sequence"/>
</dbReference>